<comment type="cofactor">
    <cofactor evidence="4 6">
        <name>Fe cation</name>
        <dbReference type="ChEBI" id="CHEBI:24875"/>
    </cofactor>
    <text evidence="4 6">Binds 2 iron ions per subunit.</text>
</comment>
<comment type="catalytic activity">
    <reaction evidence="3 4">
        <text>a 2'-deoxyribonucleoside 5'-diphosphate + [thioredoxin]-disulfide + H2O = a ribonucleoside 5'-diphosphate + [thioredoxin]-dithiol</text>
        <dbReference type="Rhea" id="RHEA:23252"/>
        <dbReference type="Rhea" id="RHEA-COMP:10698"/>
        <dbReference type="Rhea" id="RHEA-COMP:10700"/>
        <dbReference type="ChEBI" id="CHEBI:15377"/>
        <dbReference type="ChEBI" id="CHEBI:29950"/>
        <dbReference type="ChEBI" id="CHEBI:50058"/>
        <dbReference type="ChEBI" id="CHEBI:57930"/>
        <dbReference type="ChEBI" id="CHEBI:73316"/>
        <dbReference type="EC" id="1.17.4.1"/>
    </reaction>
</comment>
<dbReference type="UniPathway" id="UPA00326"/>
<dbReference type="EC" id="1.17.4.1" evidence="4"/>
<dbReference type="PANTHER" id="PTHR23409">
    <property type="entry name" value="RIBONUCLEOSIDE-DIPHOSPHATE REDUCTASE SMALL CHAIN"/>
    <property type="match status" value="1"/>
</dbReference>
<proteinExistence type="inferred from homology"/>
<dbReference type="InterPro" id="IPR009078">
    <property type="entry name" value="Ferritin-like_SF"/>
</dbReference>
<dbReference type="InterPro" id="IPR012348">
    <property type="entry name" value="RNR-like"/>
</dbReference>
<keyword evidence="4 6" id="KW-0479">Metal-binding</keyword>
<feature type="binding site" evidence="6">
    <location>
        <position position="120"/>
    </location>
    <ligand>
        <name>Fe cation</name>
        <dbReference type="ChEBI" id="CHEBI:24875"/>
        <label>1</label>
    </ligand>
</feature>
<organism evidence="7 8">
    <name type="scientific">Anoxybacillus kestanbolensis</name>
    <dbReference type="NCBI Taxonomy" id="227476"/>
    <lineage>
        <taxon>Bacteria</taxon>
        <taxon>Bacillati</taxon>
        <taxon>Bacillota</taxon>
        <taxon>Bacilli</taxon>
        <taxon>Bacillales</taxon>
        <taxon>Anoxybacillaceae</taxon>
        <taxon>Anoxybacillus</taxon>
    </lineage>
</organism>
<comment type="function">
    <text evidence="4">Provides the precursors necessary for DNA synthesis. Catalyzes the biosynthesis of deoxyribonucleotides from the corresponding ribonucleotides.</text>
</comment>
<dbReference type="GO" id="GO:0004748">
    <property type="term" value="F:ribonucleoside-diphosphate reductase activity, thioredoxin disulfide as acceptor"/>
    <property type="evidence" value="ECO:0007669"/>
    <property type="project" value="UniProtKB-EC"/>
</dbReference>
<dbReference type="InterPro" id="IPR033909">
    <property type="entry name" value="RNR_small"/>
</dbReference>
<comment type="similarity">
    <text evidence="1 4">Belongs to the ribonucleoside diphosphate reductase small chain family.</text>
</comment>
<evidence type="ECO:0000256" key="2">
    <source>
        <dbReference type="ARBA" id="ARBA00011209"/>
    </source>
</evidence>
<feature type="binding site" evidence="6">
    <location>
        <position position="90"/>
    </location>
    <ligand>
        <name>Fe cation</name>
        <dbReference type="ChEBI" id="CHEBI:24875"/>
        <label>1</label>
    </ligand>
</feature>
<feature type="binding site" evidence="6">
    <location>
        <position position="120"/>
    </location>
    <ligand>
        <name>Fe cation</name>
        <dbReference type="ChEBI" id="CHEBI:24875"/>
        <label>2</label>
    </ligand>
</feature>
<keyword evidence="4" id="KW-0560">Oxidoreductase</keyword>
<keyword evidence="4 6" id="KW-0408">Iron</keyword>
<dbReference type="Gene3D" id="1.10.620.20">
    <property type="entry name" value="Ribonucleotide Reductase, subunit A"/>
    <property type="match status" value="1"/>
</dbReference>
<feature type="binding site" evidence="6">
    <location>
        <position position="224"/>
    </location>
    <ligand>
        <name>Fe cation</name>
        <dbReference type="ChEBI" id="CHEBI:24875"/>
        <label>2</label>
    </ligand>
</feature>
<gene>
    <name evidence="7" type="ORF">BO219_09545</name>
</gene>
<name>A0A1V3FLG7_9BACL</name>
<comment type="caution">
    <text evidence="7">The sequence shown here is derived from an EMBL/GenBank/DDBJ whole genome shotgun (WGS) entry which is preliminary data.</text>
</comment>
<evidence type="ECO:0000256" key="4">
    <source>
        <dbReference type="PIRNR" id="PIRNR000355"/>
    </source>
</evidence>
<dbReference type="GO" id="GO:0009263">
    <property type="term" value="P:deoxyribonucleotide biosynthetic process"/>
    <property type="evidence" value="ECO:0007669"/>
    <property type="project" value="UniProtKB-KW"/>
</dbReference>
<keyword evidence="4" id="KW-0215">Deoxyribonucleotide synthesis</keyword>
<dbReference type="PIRSF" id="PIRSF000355">
    <property type="entry name" value="NrdB"/>
    <property type="match status" value="1"/>
</dbReference>
<dbReference type="EMBL" id="MQAD01000014">
    <property type="protein sequence ID" value="OOE02539.1"/>
    <property type="molecule type" value="Genomic_DNA"/>
</dbReference>
<dbReference type="Pfam" id="PF00268">
    <property type="entry name" value="Ribonuc_red_sm"/>
    <property type="match status" value="1"/>
</dbReference>
<reference evidence="8" key="1">
    <citation type="submission" date="2016-11" db="EMBL/GenBank/DDBJ databases">
        <title>Draft genome sequence of Anoxybacillus sp. strain 103 isolated from the Qarvajar hot spring in Nagorno-Karabach.</title>
        <authorList>
            <person name="Hovhannisyan P."/>
            <person name="Panosyan H."/>
            <person name="Birkeland N.-K."/>
        </authorList>
    </citation>
    <scope>NUCLEOTIDE SEQUENCE [LARGE SCALE GENOMIC DNA]</scope>
    <source>
        <strain evidence="8">103</strain>
    </source>
</reference>
<evidence type="ECO:0000313" key="8">
    <source>
        <dbReference type="Proteomes" id="UP000188458"/>
    </source>
</evidence>
<accession>A0A1V3FLG7</accession>
<evidence type="ECO:0000256" key="5">
    <source>
        <dbReference type="PIRSR" id="PIRSR000355-1"/>
    </source>
</evidence>
<feature type="binding site" evidence="6">
    <location>
        <position position="123"/>
    </location>
    <ligand>
        <name>Fe cation</name>
        <dbReference type="ChEBI" id="CHEBI:24875"/>
        <label>1</label>
    </ligand>
</feature>
<dbReference type="GO" id="GO:0046872">
    <property type="term" value="F:metal ion binding"/>
    <property type="evidence" value="ECO:0007669"/>
    <property type="project" value="UniProtKB-KW"/>
</dbReference>
<keyword evidence="8" id="KW-1185">Reference proteome</keyword>
<dbReference type="CDD" id="cd01049">
    <property type="entry name" value="RNRR2"/>
    <property type="match status" value="1"/>
</dbReference>
<dbReference type="SUPFAM" id="SSF47240">
    <property type="entry name" value="Ferritin-like"/>
    <property type="match status" value="1"/>
</dbReference>
<evidence type="ECO:0000256" key="3">
    <source>
        <dbReference type="ARBA" id="ARBA00047754"/>
    </source>
</evidence>
<sequence length="348" mass="40831">MTVLLLTKVKLLEPSHPNKATSIINGKASGILNWNDIKYSHFYDIYKMLLGNFWTPFEINMSDDIKQWHALSERERDAFLHIIGLLSILDSVQPNFIGAMKEYITDPSVKAIFSIIEQQEVVHNQSYSYVLASIEKLSEQHRAFEMARTNPHIYKRNEHVIRVYEAFREQPTVETFCRALVASLVLEGINFYSGFAFFYNLARNQKMLKTSTMISYINKDELCHSYFISQLVRAVLWENPQIDENGAFSAWIYDYIDEAIRYETEWSRFVLRDIDGIDVIEMEKYIEYLGNKRLRMLGLDDRYDADENSMPWIRVFSDENVNLGKTDFFEARPRSYTKTTDVNGFDEL</sequence>
<protein>
    <recommendedName>
        <fullName evidence="4">Ribonucleoside-diphosphate reductase subunit beta</fullName>
        <ecNumber evidence="4">1.17.4.1</ecNumber>
    </recommendedName>
</protein>
<dbReference type="PANTHER" id="PTHR23409:SF18">
    <property type="entry name" value="RIBONUCLEOSIDE-DIPHOSPHATE REDUCTASE SUBUNIT M2"/>
    <property type="match status" value="1"/>
</dbReference>
<comment type="subunit">
    <text evidence="2">Tetramer of two alpha and two beta subunits.</text>
</comment>
<dbReference type="AlphaFoldDB" id="A0A1V3FLG7"/>
<evidence type="ECO:0000313" key="7">
    <source>
        <dbReference type="EMBL" id="OOE02539.1"/>
    </source>
</evidence>
<dbReference type="NCBIfam" id="NF007184">
    <property type="entry name" value="PRK09614.1-3"/>
    <property type="match status" value="1"/>
</dbReference>
<evidence type="ECO:0000256" key="1">
    <source>
        <dbReference type="ARBA" id="ARBA00009303"/>
    </source>
</evidence>
<feature type="binding site" evidence="6">
    <location>
        <position position="187"/>
    </location>
    <ligand>
        <name>Fe cation</name>
        <dbReference type="ChEBI" id="CHEBI:24875"/>
        <label>2</label>
    </ligand>
</feature>
<dbReference type="InterPro" id="IPR000358">
    <property type="entry name" value="RNR_small_fam"/>
</dbReference>
<feature type="active site" evidence="5">
    <location>
        <position position="127"/>
    </location>
</feature>
<evidence type="ECO:0000256" key="6">
    <source>
        <dbReference type="PIRSR" id="PIRSR000355-2"/>
    </source>
</evidence>
<feature type="binding site" evidence="6">
    <location>
        <position position="221"/>
    </location>
    <ligand>
        <name>Fe cation</name>
        <dbReference type="ChEBI" id="CHEBI:24875"/>
        <label>2</label>
    </ligand>
</feature>
<dbReference type="Proteomes" id="UP000188458">
    <property type="component" value="Unassembled WGS sequence"/>
</dbReference>